<gene>
    <name evidence="2" type="ORF">JIG36_29840</name>
</gene>
<reference evidence="2 3" key="1">
    <citation type="submission" date="2021-01" db="EMBL/GenBank/DDBJ databases">
        <title>Actinoplanes sp. nov. LDG1-06 isolated from lichen.</title>
        <authorList>
            <person name="Saeng-In P."/>
            <person name="Phongsopitanun W."/>
            <person name="Kanchanasin P."/>
            <person name="Yuki M."/>
            <person name="Kudo T."/>
            <person name="Ohkuma M."/>
            <person name="Tanasupawat S."/>
        </authorList>
    </citation>
    <scope>NUCLEOTIDE SEQUENCE [LARGE SCALE GENOMIC DNA]</scope>
    <source>
        <strain evidence="2 3">LDG1-06</strain>
    </source>
</reference>
<dbReference type="PANTHER" id="PTHR37489:SF1">
    <property type="entry name" value="DUF3500 DOMAIN-CONTAINING PROTEIN"/>
    <property type="match status" value="1"/>
</dbReference>
<organism evidence="2 3">
    <name type="scientific">Paractinoplanes ovalisporus</name>
    <dbReference type="NCBI Taxonomy" id="2810368"/>
    <lineage>
        <taxon>Bacteria</taxon>
        <taxon>Bacillati</taxon>
        <taxon>Actinomycetota</taxon>
        <taxon>Actinomycetes</taxon>
        <taxon>Micromonosporales</taxon>
        <taxon>Micromonosporaceae</taxon>
        <taxon>Paractinoplanes</taxon>
    </lineage>
</organism>
<proteinExistence type="predicted"/>
<sequence length="353" mass="37157">MSGRSTAATVLLALGLAACTTERDPAAPPPASSAVPVPSPSRSGQAGTADIMAAAEAFLGTLEGGERDDVLFDRDDREQRQRWSNLPHQVFDRRGLMIGDLDQAEVDAFLTVMRATLSTEGFDRVMAQWAADDALAAADGRANLGRPNYWVAIIGEPSATEGWQWQFGGHHVTVNATISGDSVSLTPSFLGVQPATYESGGRTVRPLGDIIDQAFTLVGSLQGGARQRAVLGDTPIDLELGAGQDCRSIAPVGLPGSAMNAAQRAAFLDLIGEYGGLGAERFAAGRLAQLEAELPDTWFAWHGPTTPGSAAYFRVTGPHVVIEYSPQAMGGDPAEHIHGVYRDPVNDYGGTVC</sequence>
<evidence type="ECO:0000313" key="2">
    <source>
        <dbReference type="EMBL" id="MBM2619718.1"/>
    </source>
</evidence>
<dbReference type="PROSITE" id="PS51257">
    <property type="entry name" value="PROKAR_LIPOPROTEIN"/>
    <property type="match status" value="1"/>
</dbReference>
<evidence type="ECO:0000313" key="3">
    <source>
        <dbReference type="Proteomes" id="UP000632138"/>
    </source>
</evidence>
<dbReference type="InterPro" id="IPR021889">
    <property type="entry name" value="DUF3500"/>
</dbReference>
<name>A0ABS2AK21_9ACTN</name>
<protein>
    <submittedName>
        <fullName evidence="2">DUF3500 domain-containing protein</fullName>
    </submittedName>
</protein>
<dbReference type="Proteomes" id="UP000632138">
    <property type="component" value="Unassembled WGS sequence"/>
</dbReference>
<dbReference type="PANTHER" id="PTHR37489">
    <property type="entry name" value="DUF3500 DOMAIN-CONTAINING PROTEIN"/>
    <property type="match status" value="1"/>
</dbReference>
<comment type="caution">
    <text evidence="2">The sequence shown here is derived from an EMBL/GenBank/DDBJ whole genome shotgun (WGS) entry which is preliminary data.</text>
</comment>
<feature type="region of interest" description="Disordered" evidence="1">
    <location>
        <begin position="22"/>
        <end position="47"/>
    </location>
</feature>
<accession>A0ABS2AK21</accession>
<dbReference type="Pfam" id="PF12006">
    <property type="entry name" value="DUF3500"/>
    <property type="match status" value="1"/>
</dbReference>
<dbReference type="RefSeq" id="WP_203379700.1">
    <property type="nucleotide sequence ID" value="NZ_JAENHP010000011.1"/>
</dbReference>
<keyword evidence="3" id="KW-1185">Reference proteome</keyword>
<evidence type="ECO:0000256" key="1">
    <source>
        <dbReference type="SAM" id="MobiDB-lite"/>
    </source>
</evidence>
<dbReference type="EMBL" id="JAENHP010000011">
    <property type="protein sequence ID" value="MBM2619718.1"/>
    <property type="molecule type" value="Genomic_DNA"/>
</dbReference>